<dbReference type="InterPro" id="IPR053191">
    <property type="entry name" value="DcsG_Biosynth_Enzyme"/>
</dbReference>
<dbReference type="RefSeq" id="WP_269443755.1">
    <property type="nucleotide sequence ID" value="NZ_CP097463.1"/>
</dbReference>
<reference evidence="1" key="1">
    <citation type="submission" date="2022-05" db="EMBL/GenBank/DDBJ databases">
        <title>Jatrophihabitans sp. SB3-54 whole genome sequence.</title>
        <authorList>
            <person name="Suh M.K."/>
            <person name="Eom M.K."/>
            <person name="Kim J.S."/>
            <person name="Kim H.S."/>
            <person name="Do H.E."/>
            <person name="Shin Y.K."/>
            <person name="Lee J.-S."/>
        </authorList>
    </citation>
    <scope>NUCLEOTIDE SEQUENCE</scope>
    <source>
        <strain evidence="1">SB3-54</strain>
    </source>
</reference>
<accession>A0ABY7K0U6</accession>
<dbReference type="PANTHER" id="PTHR39217:SF1">
    <property type="entry name" value="GLUTATHIONE SYNTHETASE"/>
    <property type="match status" value="1"/>
</dbReference>
<evidence type="ECO:0000313" key="2">
    <source>
        <dbReference type="Proteomes" id="UP001164693"/>
    </source>
</evidence>
<evidence type="ECO:0000313" key="1">
    <source>
        <dbReference type="EMBL" id="WAX57217.1"/>
    </source>
</evidence>
<name>A0ABY7K0U6_9ACTN</name>
<keyword evidence="2" id="KW-1185">Reference proteome</keyword>
<dbReference type="PANTHER" id="PTHR39217">
    <property type="match status" value="1"/>
</dbReference>
<dbReference type="EMBL" id="CP097463">
    <property type="protein sequence ID" value="WAX57217.1"/>
    <property type="molecule type" value="Genomic_DNA"/>
</dbReference>
<protein>
    <recommendedName>
        <fullName evidence="3">ATP-grasp domain-containing protein</fullName>
    </recommendedName>
</protein>
<gene>
    <name evidence="1" type="ORF">M6B22_00260</name>
</gene>
<dbReference type="SUPFAM" id="SSF56059">
    <property type="entry name" value="Glutathione synthetase ATP-binding domain-like"/>
    <property type="match status" value="1"/>
</dbReference>
<proteinExistence type="predicted"/>
<evidence type="ECO:0008006" key="3">
    <source>
        <dbReference type="Google" id="ProtNLM"/>
    </source>
</evidence>
<organism evidence="1 2">
    <name type="scientific">Jatrophihabitans cynanchi</name>
    <dbReference type="NCBI Taxonomy" id="2944128"/>
    <lineage>
        <taxon>Bacteria</taxon>
        <taxon>Bacillati</taxon>
        <taxon>Actinomycetota</taxon>
        <taxon>Actinomycetes</taxon>
        <taxon>Jatrophihabitantales</taxon>
        <taxon>Jatrophihabitantaceae</taxon>
        <taxon>Jatrophihabitans</taxon>
    </lineage>
</organism>
<sequence length="286" mass="30605">MPAVTLVTCAALPDGDEDAAVLVEALARVGVAARWQVWNDPAADWSADLAVVRCPWDYTDTPERFLQWTRSVPRLANPANVIEWSADKRYLAALAAAGVPIVPSSFARPGESAELPTDAEYVVKPTVGAGSRGAGRFAAGDTEGGRRHVQLLHREGRTALVQPYLADVDHSGETALIYLDGEFSHAIGKGAMLPYGTVHPLGGYELYVEERISERVPTEAELAVGGKAIALLRERFGEDLLYVRADLLPTPDGPLLGELELAEPSLFLSYCSAAADRFAAAIAARV</sequence>
<dbReference type="Proteomes" id="UP001164693">
    <property type="component" value="Chromosome"/>
</dbReference>